<dbReference type="AlphaFoldDB" id="G4QF28"/>
<dbReference type="GO" id="GO:0009231">
    <property type="term" value="P:riboflavin biosynthetic process"/>
    <property type="evidence" value="ECO:0007669"/>
    <property type="project" value="TreeGrafter"/>
</dbReference>
<dbReference type="Gene3D" id="3.40.50.10310">
    <property type="entry name" value="Creatininase"/>
    <property type="match status" value="1"/>
</dbReference>
<dbReference type="EMBL" id="CP003060">
    <property type="protein sequence ID" value="AEP28372.1"/>
    <property type="molecule type" value="Genomic_DNA"/>
</dbReference>
<evidence type="ECO:0000256" key="3">
    <source>
        <dbReference type="ARBA" id="ARBA00022801"/>
    </source>
</evidence>
<dbReference type="Pfam" id="PF02633">
    <property type="entry name" value="Creatininase"/>
    <property type="match status" value="1"/>
</dbReference>
<dbReference type="RefSeq" id="WP_014107251.1">
    <property type="nucleotide sequence ID" value="NC_016041.1"/>
</dbReference>
<dbReference type="eggNOG" id="COG1402">
    <property type="taxonomic scope" value="Bacteria"/>
</dbReference>
<organism evidence="7 8">
    <name type="scientific">Glaciecola nitratireducens (strain JCM 12485 / KCTC 12276 / FR1064)</name>
    <dbReference type="NCBI Taxonomy" id="1085623"/>
    <lineage>
        <taxon>Bacteria</taxon>
        <taxon>Pseudomonadati</taxon>
        <taxon>Pseudomonadota</taxon>
        <taxon>Gammaproteobacteria</taxon>
        <taxon>Alteromonadales</taxon>
        <taxon>Alteromonadaceae</taxon>
        <taxon>Brumicola</taxon>
    </lineage>
</organism>
<evidence type="ECO:0000313" key="8">
    <source>
        <dbReference type="Proteomes" id="UP000009282"/>
    </source>
</evidence>
<keyword evidence="4" id="KW-0862">Zinc</keyword>
<feature type="signal peptide" evidence="6">
    <location>
        <begin position="1"/>
        <end position="20"/>
    </location>
</feature>
<comment type="similarity">
    <text evidence="5">Belongs to the creatininase superfamily.</text>
</comment>
<evidence type="ECO:0000256" key="5">
    <source>
        <dbReference type="ARBA" id="ARBA00024029"/>
    </source>
</evidence>
<gene>
    <name evidence="7" type="ordered locus">GNIT_0218</name>
</gene>
<evidence type="ECO:0000313" key="7">
    <source>
        <dbReference type="EMBL" id="AEP28372.1"/>
    </source>
</evidence>
<dbReference type="STRING" id="1085623.GNIT_0218"/>
<protein>
    <submittedName>
        <fullName evidence="7">Creatininase</fullName>
    </submittedName>
</protein>
<dbReference type="OrthoDB" id="9801445at2"/>
<dbReference type="GO" id="GO:0046872">
    <property type="term" value="F:metal ion binding"/>
    <property type="evidence" value="ECO:0007669"/>
    <property type="project" value="UniProtKB-KW"/>
</dbReference>
<evidence type="ECO:0000256" key="4">
    <source>
        <dbReference type="ARBA" id="ARBA00022833"/>
    </source>
</evidence>
<proteinExistence type="inferred from homology"/>
<keyword evidence="6" id="KW-0732">Signal</keyword>
<dbReference type="Proteomes" id="UP000009282">
    <property type="component" value="Chromosome"/>
</dbReference>
<sequence length="274" mass="30192">MKNLVYLLLVVISIPVSALATEQATDPSTREMDRINWMEFQEWIPNKINTVLLPTGTLEPHGVANNGADNTAPFAISTTIAKRTNAMVAPTLAYGMTGSLAAYPGAFKMSAEVYKPFVKEILQGLVKNKFKNIIIINGHGGGQTAVLKEVAAEIANEHGVRTLVINWWSFAADITQEVFNENGGHAGWNENAFIQAIDPSLIQQDRYNDDLATPYPQNGSWSATPFPSSIGLYQEGEGYIKFDQKKADEYFTKVTDKMASFIVEIKTKWDKAGL</sequence>
<evidence type="ECO:0000256" key="2">
    <source>
        <dbReference type="ARBA" id="ARBA00022723"/>
    </source>
</evidence>
<dbReference type="InterPro" id="IPR024087">
    <property type="entry name" value="Creatininase-like_sf"/>
</dbReference>
<dbReference type="PANTHER" id="PTHR35005">
    <property type="entry name" value="3-DEHYDRO-SCYLLO-INOSOSE HYDROLASE"/>
    <property type="match status" value="1"/>
</dbReference>
<keyword evidence="2" id="KW-0479">Metal-binding</keyword>
<keyword evidence="3" id="KW-0378">Hydrolase</keyword>
<keyword evidence="8" id="KW-1185">Reference proteome</keyword>
<dbReference type="PANTHER" id="PTHR35005:SF1">
    <property type="entry name" value="2-AMINO-5-FORMYLAMINO-6-RIBOSYLAMINOPYRIMIDIN-4(3H)-ONE 5'-MONOPHOSPHATE DEFORMYLASE"/>
    <property type="match status" value="1"/>
</dbReference>
<name>G4QF28_GLANF</name>
<evidence type="ECO:0000256" key="1">
    <source>
        <dbReference type="ARBA" id="ARBA00001947"/>
    </source>
</evidence>
<dbReference type="GO" id="GO:0016811">
    <property type="term" value="F:hydrolase activity, acting on carbon-nitrogen (but not peptide) bonds, in linear amides"/>
    <property type="evidence" value="ECO:0007669"/>
    <property type="project" value="TreeGrafter"/>
</dbReference>
<dbReference type="HOGENOM" id="CLU_055029_3_1_6"/>
<comment type="cofactor">
    <cofactor evidence="1">
        <name>Zn(2+)</name>
        <dbReference type="ChEBI" id="CHEBI:29105"/>
    </cofactor>
</comment>
<feature type="chain" id="PRO_5003467220" evidence="6">
    <location>
        <begin position="21"/>
        <end position="274"/>
    </location>
</feature>
<dbReference type="InterPro" id="IPR003785">
    <property type="entry name" value="Creatininase/forma_Hydrolase"/>
</dbReference>
<dbReference type="SUPFAM" id="SSF102215">
    <property type="entry name" value="Creatininase"/>
    <property type="match status" value="1"/>
</dbReference>
<accession>G4QF28</accession>
<evidence type="ECO:0000256" key="6">
    <source>
        <dbReference type="SAM" id="SignalP"/>
    </source>
</evidence>
<reference evidence="7 8" key="1">
    <citation type="journal article" date="2011" name="J. Bacteriol.">
        <title>Complete genome sequence of seawater bacterium Glaciecola nitratireducens FR1064T.</title>
        <authorList>
            <person name="Bian F."/>
            <person name="Qin Q.L."/>
            <person name="Xie B.B."/>
            <person name="Shu Y.L."/>
            <person name="Zhang X.Y."/>
            <person name="Yu Y."/>
            <person name="Chen B."/>
            <person name="Chen X.L."/>
            <person name="Zhou B.C."/>
            <person name="Zhang Y.Z."/>
        </authorList>
    </citation>
    <scope>NUCLEOTIDE SEQUENCE [LARGE SCALE GENOMIC DNA]</scope>
    <source>
        <strain evidence="8">JCM 12485 / KCTC 12276 / FR1064</strain>
    </source>
</reference>
<dbReference type="KEGG" id="gni:GNIT_0218"/>